<dbReference type="PROSITE" id="PS50932">
    <property type="entry name" value="HTH_LACI_2"/>
    <property type="match status" value="1"/>
</dbReference>
<dbReference type="CDD" id="cd06267">
    <property type="entry name" value="PBP1_LacI_sugar_binding-like"/>
    <property type="match status" value="1"/>
</dbReference>
<dbReference type="PANTHER" id="PTHR30146:SF109">
    <property type="entry name" value="HTH-TYPE TRANSCRIPTIONAL REGULATOR GALS"/>
    <property type="match status" value="1"/>
</dbReference>
<dbReference type="Pfam" id="PF00356">
    <property type="entry name" value="LacI"/>
    <property type="match status" value="1"/>
</dbReference>
<evidence type="ECO:0000256" key="3">
    <source>
        <dbReference type="ARBA" id="ARBA00023163"/>
    </source>
</evidence>
<evidence type="ECO:0000313" key="5">
    <source>
        <dbReference type="EMBL" id="MFC4723018.1"/>
    </source>
</evidence>
<keyword evidence="1" id="KW-0805">Transcription regulation</keyword>
<feature type="domain" description="HTH lacI-type" evidence="4">
    <location>
        <begin position="5"/>
        <end position="59"/>
    </location>
</feature>
<dbReference type="Gene3D" id="3.40.50.2300">
    <property type="match status" value="2"/>
</dbReference>
<proteinExistence type="predicted"/>
<dbReference type="CDD" id="cd01392">
    <property type="entry name" value="HTH_LacI"/>
    <property type="match status" value="1"/>
</dbReference>
<organism evidence="5 6">
    <name type="scientific">Geojedonia litorea</name>
    <dbReference type="NCBI Taxonomy" id="1268269"/>
    <lineage>
        <taxon>Bacteria</taxon>
        <taxon>Pseudomonadati</taxon>
        <taxon>Bacteroidota</taxon>
        <taxon>Flavobacteriia</taxon>
        <taxon>Flavobacteriales</taxon>
        <taxon>Flavobacteriaceae</taxon>
        <taxon>Geojedonia</taxon>
    </lineage>
</organism>
<evidence type="ECO:0000313" key="6">
    <source>
        <dbReference type="Proteomes" id="UP001595953"/>
    </source>
</evidence>
<dbReference type="SUPFAM" id="SSF53822">
    <property type="entry name" value="Periplasmic binding protein-like I"/>
    <property type="match status" value="1"/>
</dbReference>
<dbReference type="InterPro" id="IPR000843">
    <property type="entry name" value="HTH_LacI"/>
</dbReference>
<dbReference type="SMART" id="SM00354">
    <property type="entry name" value="HTH_LACI"/>
    <property type="match status" value="1"/>
</dbReference>
<dbReference type="PANTHER" id="PTHR30146">
    <property type="entry name" value="LACI-RELATED TRANSCRIPTIONAL REPRESSOR"/>
    <property type="match status" value="1"/>
</dbReference>
<dbReference type="InterPro" id="IPR010982">
    <property type="entry name" value="Lambda_DNA-bd_dom_sf"/>
</dbReference>
<keyword evidence="3" id="KW-0804">Transcription</keyword>
<dbReference type="Gene3D" id="1.10.260.40">
    <property type="entry name" value="lambda repressor-like DNA-binding domains"/>
    <property type="match status" value="1"/>
</dbReference>
<evidence type="ECO:0000256" key="1">
    <source>
        <dbReference type="ARBA" id="ARBA00023015"/>
    </source>
</evidence>
<sequence length="338" mass="37237">MAAKTTLKDLAKMLDVSISTVSKALNDSPEISLPTRIKIKELAASCNYVPNNIAQSLKSKSTKTIGVIIPSILIEFFNKVLYGIEAEATKRGYKIIICLSNETFKKEQESIDTFINGSVDGIILSVAEETQKTNQISHFQKSLNYSLPMVMFDRVLDDIDCDKVTVDDLEGAYKATKFLSKTAGQNILFLNTLSGISVGRLREQGYKKAMANLKRTPIVLNLENYKAIEKGLGSVLKEQKIEAILAADEYSALLAMNVARLNGFSIPDDISVIGFTNGLISEYAMPSLTVVSQHAENIGSLAVDRLINRIEKKSTPDAIHDVVKTKIIERNSTKKIKK</sequence>
<dbReference type="RefSeq" id="WP_387964028.1">
    <property type="nucleotide sequence ID" value="NZ_JBHSGP010000014.1"/>
</dbReference>
<dbReference type="InterPro" id="IPR046335">
    <property type="entry name" value="LacI/GalR-like_sensor"/>
</dbReference>
<evidence type="ECO:0000259" key="4">
    <source>
        <dbReference type="PROSITE" id="PS50932"/>
    </source>
</evidence>
<dbReference type="Pfam" id="PF13377">
    <property type="entry name" value="Peripla_BP_3"/>
    <property type="match status" value="1"/>
</dbReference>
<evidence type="ECO:0000256" key="2">
    <source>
        <dbReference type="ARBA" id="ARBA00023125"/>
    </source>
</evidence>
<accession>A0ABV9N8U9</accession>
<reference evidence="6" key="1">
    <citation type="journal article" date="2019" name="Int. J. Syst. Evol. Microbiol.">
        <title>The Global Catalogue of Microorganisms (GCM) 10K type strain sequencing project: providing services to taxonomists for standard genome sequencing and annotation.</title>
        <authorList>
            <consortium name="The Broad Institute Genomics Platform"/>
            <consortium name="The Broad Institute Genome Sequencing Center for Infectious Disease"/>
            <person name="Wu L."/>
            <person name="Ma J."/>
        </authorList>
    </citation>
    <scope>NUCLEOTIDE SEQUENCE [LARGE SCALE GENOMIC DNA]</scope>
    <source>
        <strain evidence="6">CCUG 63682</strain>
    </source>
</reference>
<dbReference type="Proteomes" id="UP001595953">
    <property type="component" value="Unassembled WGS sequence"/>
</dbReference>
<protein>
    <submittedName>
        <fullName evidence="5">LacI family DNA-binding transcriptional regulator</fullName>
    </submittedName>
</protein>
<keyword evidence="6" id="KW-1185">Reference proteome</keyword>
<dbReference type="EMBL" id="JBHSGP010000014">
    <property type="protein sequence ID" value="MFC4723018.1"/>
    <property type="molecule type" value="Genomic_DNA"/>
</dbReference>
<comment type="caution">
    <text evidence="5">The sequence shown here is derived from an EMBL/GenBank/DDBJ whole genome shotgun (WGS) entry which is preliminary data.</text>
</comment>
<dbReference type="GO" id="GO:0003677">
    <property type="term" value="F:DNA binding"/>
    <property type="evidence" value="ECO:0007669"/>
    <property type="project" value="UniProtKB-KW"/>
</dbReference>
<dbReference type="SUPFAM" id="SSF47413">
    <property type="entry name" value="lambda repressor-like DNA-binding domains"/>
    <property type="match status" value="1"/>
</dbReference>
<name>A0ABV9N8U9_9FLAO</name>
<gene>
    <name evidence="5" type="ORF">ACFO5O_11850</name>
</gene>
<dbReference type="InterPro" id="IPR028082">
    <property type="entry name" value="Peripla_BP_I"/>
</dbReference>
<keyword evidence="2 5" id="KW-0238">DNA-binding</keyword>